<dbReference type="SUPFAM" id="SSF160574">
    <property type="entry name" value="BT0923-like"/>
    <property type="match status" value="1"/>
</dbReference>
<proteinExistence type="predicted"/>
<evidence type="ECO:0000256" key="1">
    <source>
        <dbReference type="SAM" id="SignalP"/>
    </source>
</evidence>
<keyword evidence="1" id="KW-0732">Signal</keyword>
<dbReference type="RefSeq" id="WP_146142060.1">
    <property type="nucleotide sequence ID" value="NZ_BLAU01000001.1"/>
</dbReference>
<reference evidence="2 3" key="1">
    <citation type="submission" date="2018-03" db="EMBL/GenBank/DDBJ databases">
        <title>Genomic Encyclopedia of Archaeal and Bacterial Type Strains, Phase II (KMG-II): from individual species to whole genera.</title>
        <authorList>
            <person name="Goeker M."/>
        </authorList>
    </citation>
    <scope>NUCLEOTIDE SEQUENCE [LARGE SCALE GENOMIC DNA]</scope>
    <source>
        <strain evidence="2 3">DSM 27267</strain>
    </source>
</reference>
<dbReference type="Gene3D" id="3.10.450.360">
    <property type="match status" value="1"/>
</dbReference>
<accession>A0A2P8C7F1</accession>
<protein>
    <submittedName>
        <fullName evidence="2">Uncharacterized protein</fullName>
    </submittedName>
</protein>
<comment type="caution">
    <text evidence="2">The sequence shown here is derived from an EMBL/GenBank/DDBJ whole genome shotgun (WGS) entry which is preliminary data.</text>
</comment>
<dbReference type="OrthoDB" id="671924at2"/>
<gene>
    <name evidence="2" type="ORF">CLV93_11223</name>
</gene>
<feature type="signal peptide" evidence="1">
    <location>
        <begin position="1"/>
        <end position="20"/>
    </location>
</feature>
<organism evidence="2 3">
    <name type="scientific">Prolixibacter denitrificans</name>
    <dbReference type="NCBI Taxonomy" id="1541063"/>
    <lineage>
        <taxon>Bacteria</taxon>
        <taxon>Pseudomonadati</taxon>
        <taxon>Bacteroidota</taxon>
        <taxon>Bacteroidia</taxon>
        <taxon>Marinilabiliales</taxon>
        <taxon>Prolixibacteraceae</taxon>
        <taxon>Prolixibacter</taxon>
    </lineage>
</organism>
<evidence type="ECO:0000313" key="2">
    <source>
        <dbReference type="EMBL" id="PSK80888.1"/>
    </source>
</evidence>
<dbReference type="EMBL" id="PYGC01000012">
    <property type="protein sequence ID" value="PSK80888.1"/>
    <property type="molecule type" value="Genomic_DNA"/>
</dbReference>
<dbReference type="Proteomes" id="UP000240621">
    <property type="component" value="Unassembled WGS sequence"/>
</dbReference>
<feature type="chain" id="PRO_5015123041" evidence="1">
    <location>
        <begin position="21"/>
        <end position="183"/>
    </location>
</feature>
<name>A0A2P8C7F1_9BACT</name>
<evidence type="ECO:0000313" key="3">
    <source>
        <dbReference type="Proteomes" id="UP000240621"/>
    </source>
</evidence>
<sequence>MKKLMLASMIVLAFTLQAIAQQDMKVQVPMEKLVIDQSQVPQVVKTAVRKDVADGQPVQWHTFPYVFKKYGWNVINPKLVKKDKKPDQYEVYIKTNHGGRIDAVYGKDGNLVRMREVLKNIELPIKIDDAIAKSQYKDWNISKDKELITVGEEHVKHYVVKLSKGDQHKTLFIDEKGNFLPHV</sequence>
<dbReference type="AlphaFoldDB" id="A0A2P8C7F1"/>